<proteinExistence type="predicted"/>
<accession>A0A9N9NJQ7</accession>
<comment type="caution">
    <text evidence="1">The sequence shown here is derived from an EMBL/GenBank/DDBJ whole genome shotgun (WGS) entry which is preliminary data.</text>
</comment>
<evidence type="ECO:0000313" key="2">
    <source>
        <dbReference type="Proteomes" id="UP000789396"/>
    </source>
</evidence>
<protein>
    <submittedName>
        <fullName evidence="1">15234_t:CDS:1</fullName>
    </submittedName>
</protein>
<gene>
    <name evidence="1" type="ORF">RFULGI_LOCUS12695</name>
</gene>
<dbReference type="AlphaFoldDB" id="A0A9N9NJQ7"/>
<sequence>MTTKAEVDSETIPSIRPELDEFIEGAVNITNTLSSFVPILGT</sequence>
<evidence type="ECO:0000313" key="1">
    <source>
        <dbReference type="EMBL" id="CAG8738790.1"/>
    </source>
</evidence>
<dbReference type="Proteomes" id="UP000789396">
    <property type="component" value="Unassembled WGS sequence"/>
</dbReference>
<dbReference type="EMBL" id="CAJVPZ010031224">
    <property type="protein sequence ID" value="CAG8738790.1"/>
    <property type="molecule type" value="Genomic_DNA"/>
</dbReference>
<name>A0A9N9NJQ7_9GLOM</name>
<feature type="non-terminal residue" evidence="1">
    <location>
        <position position="42"/>
    </location>
</feature>
<keyword evidence="2" id="KW-1185">Reference proteome</keyword>
<organism evidence="1 2">
    <name type="scientific">Racocetra fulgida</name>
    <dbReference type="NCBI Taxonomy" id="60492"/>
    <lineage>
        <taxon>Eukaryota</taxon>
        <taxon>Fungi</taxon>
        <taxon>Fungi incertae sedis</taxon>
        <taxon>Mucoromycota</taxon>
        <taxon>Glomeromycotina</taxon>
        <taxon>Glomeromycetes</taxon>
        <taxon>Diversisporales</taxon>
        <taxon>Gigasporaceae</taxon>
        <taxon>Racocetra</taxon>
    </lineage>
</organism>
<reference evidence="1" key="1">
    <citation type="submission" date="2021-06" db="EMBL/GenBank/DDBJ databases">
        <authorList>
            <person name="Kallberg Y."/>
            <person name="Tangrot J."/>
            <person name="Rosling A."/>
        </authorList>
    </citation>
    <scope>NUCLEOTIDE SEQUENCE</scope>
    <source>
        <strain evidence="1">IN212</strain>
    </source>
</reference>